<organism evidence="1 2">
    <name type="scientific">Caballeronia arvi</name>
    <dbReference type="NCBI Taxonomy" id="1777135"/>
    <lineage>
        <taxon>Bacteria</taxon>
        <taxon>Pseudomonadati</taxon>
        <taxon>Pseudomonadota</taxon>
        <taxon>Betaproteobacteria</taxon>
        <taxon>Burkholderiales</taxon>
        <taxon>Burkholderiaceae</taxon>
        <taxon>Caballeronia</taxon>
    </lineage>
</organism>
<proteinExistence type="predicted"/>
<sequence>MRDTLRYKSPAEPRYNAVIGYQREQDMKRMLAVLAFLVGGIATEMAHPVQCLLVSPSRVQLKRQRQRSIDGNH</sequence>
<dbReference type="EMBL" id="FCOM02000004">
    <property type="protein sequence ID" value="SAL29128.1"/>
    <property type="molecule type" value="Genomic_DNA"/>
</dbReference>
<protein>
    <submittedName>
        <fullName evidence="1">Uncharacterized protein</fullName>
    </submittedName>
</protein>
<name>A0A158GAE7_9BURK</name>
<dbReference type="Proteomes" id="UP000055019">
    <property type="component" value="Unassembled WGS sequence"/>
</dbReference>
<evidence type="ECO:0000313" key="2">
    <source>
        <dbReference type="Proteomes" id="UP000055019"/>
    </source>
</evidence>
<keyword evidence="2" id="KW-1185">Reference proteome</keyword>
<comment type="caution">
    <text evidence="1">The sequence shown here is derived from an EMBL/GenBank/DDBJ whole genome shotgun (WGS) entry which is preliminary data.</text>
</comment>
<evidence type="ECO:0000313" key="1">
    <source>
        <dbReference type="EMBL" id="SAL29128.1"/>
    </source>
</evidence>
<dbReference type="AlphaFoldDB" id="A0A158GAE7"/>
<accession>A0A158GAE7</accession>
<reference evidence="1" key="1">
    <citation type="submission" date="2016-01" db="EMBL/GenBank/DDBJ databases">
        <authorList>
            <person name="Peeters C."/>
        </authorList>
    </citation>
    <scope>NUCLEOTIDE SEQUENCE [LARGE SCALE GENOMIC DNA]</scope>
    <source>
        <strain evidence="1">LMG 29317</strain>
    </source>
</reference>
<gene>
    <name evidence="1" type="ORF">AWB74_01281</name>
</gene>